<gene>
    <name evidence="5" type="ORF">NKR19_g1391</name>
</gene>
<feature type="compositionally biased region" description="Basic and acidic residues" evidence="3">
    <location>
        <begin position="46"/>
        <end position="69"/>
    </location>
</feature>
<dbReference type="InterPro" id="IPR019331">
    <property type="entry name" value="FAM192A/Fyv6_N"/>
</dbReference>
<protein>
    <recommendedName>
        <fullName evidence="4">FAM192A/Fyv6 N-terminal domain-containing protein</fullName>
    </recommendedName>
</protein>
<evidence type="ECO:0000313" key="5">
    <source>
        <dbReference type="EMBL" id="KAJ9162321.1"/>
    </source>
</evidence>
<feature type="compositionally biased region" description="Low complexity" evidence="3">
    <location>
        <begin position="228"/>
        <end position="239"/>
    </location>
</feature>
<reference evidence="5" key="1">
    <citation type="submission" date="2022-07" db="EMBL/GenBank/DDBJ databases">
        <title>Fungi with potential for degradation of polypropylene.</title>
        <authorList>
            <person name="Gostincar C."/>
        </authorList>
    </citation>
    <scope>NUCLEOTIDE SEQUENCE</scope>
    <source>
        <strain evidence="5">EXF-13287</strain>
    </source>
</reference>
<feature type="compositionally biased region" description="Low complexity" evidence="3">
    <location>
        <begin position="12"/>
        <end position="41"/>
    </location>
</feature>
<keyword evidence="6" id="KW-1185">Reference proteome</keyword>
<dbReference type="AlphaFoldDB" id="A0AA38W3E0"/>
<evidence type="ECO:0000313" key="6">
    <source>
        <dbReference type="Proteomes" id="UP001174691"/>
    </source>
</evidence>
<feature type="region of interest" description="Disordered" evidence="3">
    <location>
        <begin position="122"/>
        <end position="251"/>
    </location>
</feature>
<dbReference type="GO" id="GO:0005634">
    <property type="term" value="C:nucleus"/>
    <property type="evidence" value="ECO:0007669"/>
    <property type="project" value="UniProtKB-SubCell"/>
</dbReference>
<feature type="compositionally biased region" description="Basic and acidic residues" evidence="3">
    <location>
        <begin position="216"/>
        <end position="227"/>
    </location>
</feature>
<feature type="compositionally biased region" description="Basic and acidic residues" evidence="3">
    <location>
        <begin position="189"/>
        <end position="207"/>
    </location>
</feature>
<evidence type="ECO:0000256" key="3">
    <source>
        <dbReference type="SAM" id="MobiDB-lite"/>
    </source>
</evidence>
<dbReference type="Pfam" id="PF10187">
    <property type="entry name" value="FAM192A_Fyv6_N"/>
    <property type="match status" value="1"/>
</dbReference>
<organism evidence="5 6">
    <name type="scientific">Coniochaeta hoffmannii</name>
    <dbReference type="NCBI Taxonomy" id="91930"/>
    <lineage>
        <taxon>Eukaryota</taxon>
        <taxon>Fungi</taxon>
        <taxon>Dikarya</taxon>
        <taxon>Ascomycota</taxon>
        <taxon>Pezizomycotina</taxon>
        <taxon>Sordariomycetes</taxon>
        <taxon>Sordariomycetidae</taxon>
        <taxon>Coniochaetales</taxon>
        <taxon>Coniochaetaceae</taxon>
        <taxon>Coniochaeta</taxon>
    </lineage>
</organism>
<keyword evidence="2" id="KW-0539">Nucleus</keyword>
<sequence length="251" mass="27559">MSSRFVSAGAIDPTTGEAAAATERPTTSTTATTTSSSDGGRQSQKPNDEWLAVEKELEAERRRREERRKAASSGGERSLFEVLQANKEAKQAAFEEANKIKNQFRALDDDEIEFLDEVKARQRAEEDRVRRETEERVEAFRAAQRQKERAADGNGEGGEDAEEERTEWVAGRKRKRVAKGVVGILKRKATSEGDGKTSSEEAKEGAKGETNPQPVKAEEKKKVEGENKTPAAAPAAKPTMGLVSYDSDDDD</sequence>
<comment type="subcellular location">
    <subcellularLocation>
        <location evidence="1">Nucleus</location>
    </subcellularLocation>
</comment>
<dbReference type="InterPro" id="IPR039845">
    <property type="entry name" value="FAM192A"/>
</dbReference>
<dbReference type="PANTHER" id="PTHR13495">
    <property type="entry name" value="NEFA-INTERACTING NUCLEAR PROTEIN NIP30"/>
    <property type="match status" value="1"/>
</dbReference>
<evidence type="ECO:0000256" key="1">
    <source>
        <dbReference type="ARBA" id="ARBA00004123"/>
    </source>
</evidence>
<dbReference type="Proteomes" id="UP001174691">
    <property type="component" value="Unassembled WGS sequence"/>
</dbReference>
<feature type="domain" description="FAM192A/Fyv6 N-terminal" evidence="4">
    <location>
        <begin position="38"/>
        <end position="141"/>
    </location>
</feature>
<comment type="caution">
    <text evidence="5">The sequence shown here is derived from an EMBL/GenBank/DDBJ whole genome shotgun (WGS) entry which is preliminary data.</text>
</comment>
<evidence type="ECO:0000256" key="2">
    <source>
        <dbReference type="ARBA" id="ARBA00023242"/>
    </source>
</evidence>
<dbReference type="PANTHER" id="PTHR13495:SF0">
    <property type="entry name" value="PSME3-INTERACTING PROTEIN"/>
    <property type="match status" value="1"/>
</dbReference>
<feature type="region of interest" description="Disordered" evidence="3">
    <location>
        <begin position="1"/>
        <end position="80"/>
    </location>
</feature>
<dbReference type="EMBL" id="JANBVN010000013">
    <property type="protein sequence ID" value="KAJ9162321.1"/>
    <property type="molecule type" value="Genomic_DNA"/>
</dbReference>
<proteinExistence type="predicted"/>
<evidence type="ECO:0000259" key="4">
    <source>
        <dbReference type="Pfam" id="PF10187"/>
    </source>
</evidence>
<feature type="compositionally biased region" description="Basic and acidic residues" evidence="3">
    <location>
        <begin position="122"/>
        <end position="151"/>
    </location>
</feature>
<name>A0AA38W3E0_9PEZI</name>
<accession>A0AA38W3E0</accession>